<sequence length="247" mass="28262">MQTLPDVSHLLRLETRTSHPRAIGGYDLSRRSIGPHVVSRPGVVLPHNMDVPGYDQMETTEYVLSDWKYRCKSCPLATGAKSWARHCRTNTHRLNCDWLAEENRTAEMREDGRVNEEGPRHKDEMPDQPDMDEIPDAHEDPIWDHIEAIRSLHSDQPVEENPRTLDDDLDDLEAMDEGTKAARTQLPLPGSLRNWQDVLEKELEEIDADDDNIMGPEVPIVRTDKRSNRVNTSPWFPFKGKMATPGL</sequence>
<accession>A0A5B0PIU2</accession>
<comment type="caution">
    <text evidence="2">The sequence shown here is derived from an EMBL/GenBank/DDBJ whole genome shotgun (WGS) entry which is preliminary data.</text>
</comment>
<evidence type="ECO:0000313" key="3">
    <source>
        <dbReference type="Proteomes" id="UP000325313"/>
    </source>
</evidence>
<proteinExistence type="predicted"/>
<gene>
    <name evidence="2" type="ORF">PGTUg99_018810</name>
</gene>
<organism evidence="2 3">
    <name type="scientific">Puccinia graminis f. sp. tritici</name>
    <dbReference type="NCBI Taxonomy" id="56615"/>
    <lineage>
        <taxon>Eukaryota</taxon>
        <taxon>Fungi</taxon>
        <taxon>Dikarya</taxon>
        <taxon>Basidiomycota</taxon>
        <taxon>Pucciniomycotina</taxon>
        <taxon>Pucciniomycetes</taxon>
        <taxon>Pucciniales</taxon>
        <taxon>Pucciniaceae</taxon>
        <taxon>Puccinia</taxon>
    </lineage>
</organism>
<evidence type="ECO:0000256" key="1">
    <source>
        <dbReference type="SAM" id="MobiDB-lite"/>
    </source>
</evidence>
<name>A0A5B0PIU2_PUCGR</name>
<dbReference type="EMBL" id="VDEP01000339">
    <property type="protein sequence ID" value="KAA1100712.1"/>
    <property type="molecule type" value="Genomic_DNA"/>
</dbReference>
<dbReference type="AlphaFoldDB" id="A0A5B0PIU2"/>
<protein>
    <submittedName>
        <fullName evidence="2">Uncharacterized protein</fullName>
    </submittedName>
</protein>
<feature type="compositionally biased region" description="Basic and acidic residues" evidence="1">
    <location>
        <begin position="107"/>
        <end position="125"/>
    </location>
</feature>
<reference evidence="2 3" key="1">
    <citation type="submission" date="2019-05" db="EMBL/GenBank/DDBJ databases">
        <title>Emergence of the Ug99 lineage of the wheat stem rust pathogen through somatic hybridization.</title>
        <authorList>
            <person name="Li F."/>
            <person name="Upadhyaya N.M."/>
            <person name="Sperschneider J."/>
            <person name="Matny O."/>
            <person name="Nguyen-Phuc H."/>
            <person name="Mago R."/>
            <person name="Raley C."/>
            <person name="Miller M.E."/>
            <person name="Silverstein K.A.T."/>
            <person name="Henningsen E."/>
            <person name="Hirsch C.D."/>
            <person name="Visser B."/>
            <person name="Pretorius Z.A."/>
            <person name="Steffenson B.J."/>
            <person name="Schwessinger B."/>
            <person name="Dodds P.N."/>
            <person name="Figueroa M."/>
        </authorList>
    </citation>
    <scope>NUCLEOTIDE SEQUENCE [LARGE SCALE GENOMIC DNA]</scope>
    <source>
        <strain evidence="2 3">Ug99</strain>
    </source>
</reference>
<evidence type="ECO:0000313" key="2">
    <source>
        <dbReference type="EMBL" id="KAA1100712.1"/>
    </source>
</evidence>
<dbReference type="Proteomes" id="UP000325313">
    <property type="component" value="Unassembled WGS sequence"/>
</dbReference>
<feature type="region of interest" description="Disordered" evidence="1">
    <location>
        <begin position="107"/>
        <end position="129"/>
    </location>
</feature>